<dbReference type="GO" id="GO:0022857">
    <property type="term" value="F:transmembrane transporter activity"/>
    <property type="evidence" value="ECO:0007669"/>
    <property type="project" value="InterPro"/>
</dbReference>
<dbReference type="InterPro" id="IPR036259">
    <property type="entry name" value="MFS_trans_sf"/>
</dbReference>
<sequence length="450" mass="49898">MYLPPKDRLDRLYKEAETHQLDKSLKREQPPKTIWGIRGYPALFTSYSISVIGQWFDSIALMVLFAYIWQSSPIYLGLIPVALALPHVLFSQFVTNLLKRFHKIRLMAFADCLTACFTIGLFFSPTPWLALILLSLRSTANVVHYPIQQSLVRELIPEHLRLKAVSWNGLVSQGAKIIVPFLGGLFLTVLAPQTLLLLNAAAFLISAAILFSIQQLVPSTNTTKTTKTTKTYAKTSFYEQWKSGWLALFSYPLLLSLFSLSLIGIFCIQFVDSQFPILFREISTDPQSLTIVISAIGFGAVTIMSILNRLKKLTHLLFWISLSLVLIALSFIGFSQIQAHHSAHFLLVLGFICGVGTGLSITTINYAIQTIPRDEEVASIASISQSLTSLVVIVAPPTGAILTQVVGVQTMFALSGIVLIICLSLPVLVKVKQKRLSTKKKRIHYDSSGL</sequence>
<dbReference type="EMBL" id="LJJD01000027">
    <property type="protein sequence ID" value="KQL56612.1"/>
    <property type="molecule type" value="Genomic_DNA"/>
</dbReference>
<keyword evidence="4 6" id="KW-1133">Transmembrane helix</keyword>
<proteinExistence type="predicted"/>
<dbReference type="PANTHER" id="PTHR23513:SF6">
    <property type="entry name" value="MAJOR FACILITATOR SUPERFAMILY ASSOCIATED DOMAIN-CONTAINING PROTEIN"/>
    <property type="match status" value="1"/>
</dbReference>
<dbReference type="Pfam" id="PF07690">
    <property type="entry name" value="MFS_1"/>
    <property type="match status" value="1"/>
</dbReference>
<evidence type="ECO:0000256" key="3">
    <source>
        <dbReference type="ARBA" id="ARBA00022692"/>
    </source>
</evidence>
<feature type="transmembrane region" description="Helical" evidence="6">
    <location>
        <begin position="196"/>
        <end position="217"/>
    </location>
</feature>
<feature type="transmembrane region" description="Helical" evidence="6">
    <location>
        <begin position="42"/>
        <end position="68"/>
    </location>
</feature>
<evidence type="ECO:0000256" key="6">
    <source>
        <dbReference type="SAM" id="Phobius"/>
    </source>
</evidence>
<feature type="transmembrane region" description="Helical" evidence="6">
    <location>
        <begin position="74"/>
        <end position="94"/>
    </location>
</feature>
<dbReference type="AlphaFoldDB" id="A0A9D5DMD3"/>
<feature type="transmembrane region" description="Helical" evidence="6">
    <location>
        <begin position="380"/>
        <end position="402"/>
    </location>
</feature>
<dbReference type="Gene3D" id="1.20.1250.20">
    <property type="entry name" value="MFS general substrate transporter like domains"/>
    <property type="match status" value="1"/>
</dbReference>
<evidence type="ECO:0000256" key="1">
    <source>
        <dbReference type="ARBA" id="ARBA00004651"/>
    </source>
</evidence>
<dbReference type="InterPro" id="IPR011701">
    <property type="entry name" value="MFS"/>
</dbReference>
<feature type="transmembrane region" description="Helical" evidence="6">
    <location>
        <begin position="343"/>
        <end position="368"/>
    </location>
</feature>
<dbReference type="SUPFAM" id="SSF103473">
    <property type="entry name" value="MFS general substrate transporter"/>
    <property type="match status" value="1"/>
</dbReference>
<feature type="transmembrane region" description="Helical" evidence="6">
    <location>
        <begin position="106"/>
        <end position="123"/>
    </location>
</feature>
<keyword evidence="2" id="KW-1003">Cell membrane</keyword>
<feature type="transmembrane region" description="Helical" evidence="6">
    <location>
        <begin position="317"/>
        <end position="337"/>
    </location>
</feature>
<evidence type="ECO:0000313" key="8">
    <source>
        <dbReference type="Proteomes" id="UP000051061"/>
    </source>
</evidence>
<feature type="transmembrane region" description="Helical" evidence="6">
    <location>
        <begin position="244"/>
        <end position="271"/>
    </location>
</feature>
<evidence type="ECO:0000256" key="2">
    <source>
        <dbReference type="ARBA" id="ARBA00022475"/>
    </source>
</evidence>
<feature type="transmembrane region" description="Helical" evidence="6">
    <location>
        <begin position="408"/>
        <end position="431"/>
    </location>
</feature>
<dbReference type="PANTHER" id="PTHR23513">
    <property type="entry name" value="INTEGRAL MEMBRANE EFFLUX PROTEIN-RELATED"/>
    <property type="match status" value="1"/>
</dbReference>
<name>A0A9D5DMD3_9BACI</name>
<dbReference type="Proteomes" id="UP000051061">
    <property type="component" value="Unassembled WGS sequence"/>
</dbReference>
<dbReference type="CDD" id="cd06173">
    <property type="entry name" value="MFS_MefA_like"/>
    <property type="match status" value="1"/>
</dbReference>
<gene>
    <name evidence="7" type="ORF">AN965_12905</name>
</gene>
<protein>
    <recommendedName>
        <fullName evidence="9">MFS transporter</fullName>
    </recommendedName>
</protein>
<feature type="transmembrane region" description="Helical" evidence="6">
    <location>
        <begin position="291"/>
        <end position="310"/>
    </location>
</feature>
<evidence type="ECO:0000256" key="4">
    <source>
        <dbReference type="ARBA" id="ARBA00022989"/>
    </source>
</evidence>
<keyword evidence="8" id="KW-1185">Reference proteome</keyword>
<organism evidence="7 8">
    <name type="scientific">Alkalicoccobacillus plakortidis</name>
    <dbReference type="NCBI Taxonomy" id="444060"/>
    <lineage>
        <taxon>Bacteria</taxon>
        <taxon>Bacillati</taxon>
        <taxon>Bacillota</taxon>
        <taxon>Bacilli</taxon>
        <taxon>Bacillales</taxon>
        <taxon>Bacillaceae</taxon>
        <taxon>Alkalicoccobacillus</taxon>
    </lineage>
</organism>
<accession>A0A9D5DMD3</accession>
<evidence type="ECO:0008006" key="9">
    <source>
        <dbReference type="Google" id="ProtNLM"/>
    </source>
</evidence>
<keyword evidence="3 6" id="KW-0812">Transmembrane</keyword>
<evidence type="ECO:0000256" key="5">
    <source>
        <dbReference type="ARBA" id="ARBA00023136"/>
    </source>
</evidence>
<evidence type="ECO:0000313" key="7">
    <source>
        <dbReference type="EMBL" id="KQL56612.1"/>
    </source>
</evidence>
<comment type="subcellular location">
    <subcellularLocation>
        <location evidence="1">Cell membrane</location>
        <topology evidence="1">Multi-pass membrane protein</topology>
    </subcellularLocation>
</comment>
<reference evidence="7 8" key="1">
    <citation type="submission" date="2015-09" db="EMBL/GenBank/DDBJ databases">
        <title>Genome sequencing project for genomic taxonomy and phylogenomics of Bacillus-like bacteria.</title>
        <authorList>
            <person name="Liu B."/>
            <person name="Wang J."/>
            <person name="Zhu Y."/>
            <person name="Liu G."/>
            <person name="Chen Q."/>
            <person name="Chen Z."/>
            <person name="Lan J."/>
            <person name="Che J."/>
            <person name="Ge C."/>
            <person name="Shi H."/>
            <person name="Pan Z."/>
            <person name="Liu X."/>
        </authorList>
    </citation>
    <scope>NUCLEOTIDE SEQUENCE [LARGE SCALE GENOMIC DNA]</scope>
    <source>
        <strain evidence="7 8">DSM 19153</strain>
    </source>
</reference>
<comment type="caution">
    <text evidence="7">The sequence shown here is derived from an EMBL/GenBank/DDBJ whole genome shotgun (WGS) entry which is preliminary data.</text>
</comment>
<dbReference type="GO" id="GO:0005886">
    <property type="term" value="C:plasma membrane"/>
    <property type="evidence" value="ECO:0007669"/>
    <property type="project" value="UniProtKB-SubCell"/>
</dbReference>
<keyword evidence="5 6" id="KW-0472">Membrane</keyword>